<proteinExistence type="predicted"/>
<organism evidence="1 2">
    <name type="scientific">Auriscalpium vulgare</name>
    <dbReference type="NCBI Taxonomy" id="40419"/>
    <lineage>
        <taxon>Eukaryota</taxon>
        <taxon>Fungi</taxon>
        <taxon>Dikarya</taxon>
        <taxon>Basidiomycota</taxon>
        <taxon>Agaricomycotina</taxon>
        <taxon>Agaricomycetes</taxon>
        <taxon>Russulales</taxon>
        <taxon>Auriscalpiaceae</taxon>
        <taxon>Auriscalpium</taxon>
    </lineage>
</organism>
<dbReference type="EMBL" id="MU275923">
    <property type="protein sequence ID" value="KAI0046543.1"/>
    <property type="molecule type" value="Genomic_DNA"/>
</dbReference>
<evidence type="ECO:0000313" key="2">
    <source>
        <dbReference type="Proteomes" id="UP000814033"/>
    </source>
</evidence>
<protein>
    <submittedName>
        <fullName evidence="1">Uncharacterized protein</fullName>
    </submittedName>
</protein>
<reference evidence="1" key="2">
    <citation type="journal article" date="2022" name="New Phytol.">
        <title>Evolutionary transition to the ectomycorrhizal habit in the genomes of a hyperdiverse lineage of mushroom-forming fungi.</title>
        <authorList>
            <person name="Looney B."/>
            <person name="Miyauchi S."/>
            <person name="Morin E."/>
            <person name="Drula E."/>
            <person name="Courty P.E."/>
            <person name="Kohler A."/>
            <person name="Kuo A."/>
            <person name="LaButti K."/>
            <person name="Pangilinan J."/>
            <person name="Lipzen A."/>
            <person name="Riley R."/>
            <person name="Andreopoulos W."/>
            <person name="He G."/>
            <person name="Johnson J."/>
            <person name="Nolan M."/>
            <person name="Tritt A."/>
            <person name="Barry K.W."/>
            <person name="Grigoriev I.V."/>
            <person name="Nagy L.G."/>
            <person name="Hibbett D."/>
            <person name="Henrissat B."/>
            <person name="Matheny P.B."/>
            <person name="Labbe J."/>
            <person name="Martin F.M."/>
        </authorList>
    </citation>
    <scope>NUCLEOTIDE SEQUENCE</scope>
    <source>
        <strain evidence="1">FP105234-sp</strain>
    </source>
</reference>
<sequence>MDPPLLSTKEVQDAAQDEVQVGGQTLAIARSYMWRDHQPRVRNDATGDMELDPREPRAAHISVTLRRATGGGTDAHTGALVTTVAPHVVALHVIRLYLSPLDASSADGPPPAAPTSVHFAWPAPPPAMHDVRDAAFEGGFFVAEVLDDGGALVLNAWNGPAWGDLRNGIDDMIDYNAVVEFEGGVFLKGEPQRMQVVV</sequence>
<evidence type="ECO:0000313" key="1">
    <source>
        <dbReference type="EMBL" id="KAI0046543.1"/>
    </source>
</evidence>
<gene>
    <name evidence="1" type="ORF">FA95DRAFT_1583028</name>
</gene>
<reference evidence="1" key="1">
    <citation type="submission" date="2021-02" db="EMBL/GenBank/DDBJ databases">
        <authorList>
            <consortium name="DOE Joint Genome Institute"/>
            <person name="Ahrendt S."/>
            <person name="Looney B.P."/>
            <person name="Miyauchi S."/>
            <person name="Morin E."/>
            <person name="Drula E."/>
            <person name="Courty P.E."/>
            <person name="Chicoki N."/>
            <person name="Fauchery L."/>
            <person name="Kohler A."/>
            <person name="Kuo A."/>
            <person name="Labutti K."/>
            <person name="Pangilinan J."/>
            <person name="Lipzen A."/>
            <person name="Riley R."/>
            <person name="Andreopoulos W."/>
            <person name="He G."/>
            <person name="Johnson J."/>
            <person name="Barry K.W."/>
            <person name="Grigoriev I.V."/>
            <person name="Nagy L."/>
            <person name="Hibbett D."/>
            <person name="Henrissat B."/>
            <person name="Matheny P.B."/>
            <person name="Labbe J."/>
            <person name="Martin F."/>
        </authorList>
    </citation>
    <scope>NUCLEOTIDE SEQUENCE</scope>
    <source>
        <strain evidence="1">FP105234-sp</strain>
    </source>
</reference>
<dbReference type="Proteomes" id="UP000814033">
    <property type="component" value="Unassembled WGS sequence"/>
</dbReference>
<accession>A0ACB8RR22</accession>
<keyword evidence="2" id="KW-1185">Reference proteome</keyword>
<comment type="caution">
    <text evidence="1">The sequence shown here is derived from an EMBL/GenBank/DDBJ whole genome shotgun (WGS) entry which is preliminary data.</text>
</comment>
<name>A0ACB8RR22_9AGAM</name>